<evidence type="ECO:0000313" key="2">
    <source>
        <dbReference type="EMBL" id="KAG6605731.1"/>
    </source>
</evidence>
<organism evidence="2 3">
    <name type="scientific">Cucurbita argyrosperma subsp. sororia</name>
    <dbReference type="NCBI Taxonomy" id="37648"/>
    <lineage>
        <taxon>Eukaryota</taxon>
        <taxon>Viridiplantae</taxon>
        <taxon>Streptophyta</taxon>
        <taxon>Embryophyta</taxon>
        <taxon>Tracheophyta</taxon>
        <taxon>Spermatophyta</taxon>
        <taxon>Magnoliopsida</taxon>
        <taxon>eudicotyledons</taxon>
        <taxon>Gunneridae</taxon>
        <taxon>Pentapetalae</taxon>
        <taxon>rosids</taxon>
        <taxon>fabids</taxon>
        <taxon>Cucurbitales</taxon>
        <taxon>Cucurbitaceae</taxon>
        <taxon>Cucurbiteae</taxon>
        <taxon>Cucurbita</taxon>
    </lineage>
</organism>
<proteinExistence type="predicted"/>
<name>A0AAV6P4N4_9ROSI</name>
<feature type="non-terminal residue" evidence="2">
    <location>
        <position position="1"/>
    </location>
</feature>
<keyword evidence="1" id="KW-0732">Signal</keyword>
<gene>
    <name evidence="2" type="ORF">SDJN03_03048</name>
</gene>
<keyword evidence="3" id="KW-1185">Reference proteome</keyword>
<feature type="chain" id="PRO_5043978091" evidence="1">
    <location>
        <begin position="24"/>
        <end position="77"/>
    </location>
</feature>
<evidence type="ECO:0000256" key="1">
    <source>
        <dbReference type="SAM" id="SignalP"/>
    </source>
</evidence>
<dbReference type="AlphaFoldDB" id="A0AAV6P4N4"/>
<feature type="signal peptide" evidence="1">
    <location>
        <begin position="1"/>
        <end position="23"/>
    </location>
</feature>
<comment type="caution">
    <text evidence="2">The sequence shown here is derived from an EMBL/GenBank/DDBJ whole genome shotgun (WGS) entry which is preliminary data.</text>
</comment>
<accession>A0AAV6P4N4</accession>
<evidence type="ECO:0000313" key="3">
    <source>
        <dbReference type="Proteomes" id="UP000685013"/>
    </source>
</evidence>
<dbReference type="Proteomes" id="UP000685013">
    <property type="component" value="Chromosome 2"/>
</dbReference>
<protein>
    <submittedName>
        <fullName evidence="2">Uncharacterized protein</fullName>
    </submittedName>
</protein>
<dbReference type="EMBL" id="JAGKQH010000002">
    <property type="protein sequence ID" value="KAG6605731.1"/>
    <property type="molecule type" value="Genomic_DNA"/>
</dbReference>
<sequence length="77" mass="8386">MATPKLFAVFIAVMFLCSCLVASTEVQGLWSCIRPCAKDELNYVCKLDCLHEHRGTGSCIPKRDGTGGGELLCCCDR</sequence>
<dbReference type="PROSITE" id="PS51257">
    <property type="entry name" value="PROKAR_LIPOPROTEIN"/>
    <property type="match status" value="1"/>
</dbReference>
<reference evidence="2 3" key="1">
    <citation type="journal article" date="2021" name="Hortic Res">
        <title>The domestication of Cucurbita argyrosperma as revealed by the genome of its wild relative.</title>
        <authorList>
            <person name="Barrera-Redondo J."/>
            <person name="Sanchez-de la Vega G."/>
            <person name="Aguirre-Liguori J.A."/>
            <person name="Castellanos-Morales G."/>
            <person name="Gutierrez-Guerrero Y.T."/>
            <person name="Aguirre-Dugua X."/>
            <person name="Aguirre-Planter E."/>
            <person name="Tenaillon M.I."/>
            <person name="Lira-Saade R."/>
            <person name="Eguiarte L.E."/>
        </authorList>
    </citation>
    <scope>NUCLEOTIDE SEQUENCE [LARGE SCALE GENOMIC DNA]</scope>
    <source>
        <strain evidence="2">JBR-2021</strain>
    </source>
</reference>